<proteinExistence type="predicted"/>
<organism evidence="2 3">
    <name type="scientific">Salinimicrobium catena</name>
    <dbReference type="NCBI Taxonomy" id="390640"/>
    <lineage>
        <taxon>Bacteria</taxon>
        <taxon>Pseudomonadati</taxon>
        <taxon>Bacteroidota</taxon>
        <taxon>Flavobacteriia</taxon>
        <taxon>Flavobacteriales</taxon>
        <taxon>Flavobacteriaceae</taxon>
        <taxon>Salinimicrobium</taxon>
    </lineage>
</organism>
<dbReference type="CDD" id="cd12797">
    <property type="entry name" value="M23_peptidase"/>
    <property type="match status" value="1"/>
</dbReference>
<dbReference type="PROSITE" id="PS51257">
    <property type="entry name" value="PROKAR_LIPOPROTEIN"/>
    <property type="match status" value="1"/>
</dbReference>
<dbReference type="InterPro" id="IPR050570">
    <property type="entry name" value="Cell_wall_metabolism_enzyme"/>
</dbReference>
<dbReference type="PANTHER" id="PTHR21666">
    <property type="entry name" value="PEPTIDASE-RELATED"/>
    <property type="match status" value="1"/>
</dbReference>
<dbReference type="Gene3D" id="2.30.30.40">
    <property type="entry name" value="SH3 Domains"/>
    <property type="match status" value="1"/>
</dbReference>
<gene>
    <name evidence="2" type="ORF">SAMN04488034_101682</name>
</gene>
<dbReference type="PANTHER" id="PTHR21666:SF268">
    <property type="entry name" value="PEPTIDASE M23 DOMAIN-CONTAINING PROTEIN"/>
    <property type="match status" value="1"/>
</dbReference>
<dbReference type="SUPFAM" id="SSF51261">
    <property type="entry name" value="Duplicated hybrid motif"/>
    <property type="match status" value="1"/>
</dbReference>
<dbReference type="Pfam" id="PF01551">
    <property type="entry name" value="Peptidase_M23"/>
    <property type="match status" value="1"/>
</dbReference>
<dbReference type="RefSeq" id="WP_245693365.1">
    <property type="nucleotide sequence ID" value="NZ_FNGG01000001.1"/>
</dbReference>
<evidence type="ECO:0000259" key="1">
    <source>
        <dbReference type="Pfam" id="PF01551"/>
    </source>
</evidence>
<dbReference type="STRING" id="390640.SAMN04488034_101682"/>
<dbReference type="Gene3D" id="2.70.70.10">
    <property type="entry name" value="Glucose Permease (Domain IIA)"/>
    <property type="match status" value="1"/>
</dbReference>
<evidence type="ECO:0000313" key="3">
    <source>
        <dbReference type="Proteomes" id="UP000199448"/>
    </source>
</evidence>
<feature type="domain" description="M23ase beta-sheet core" evidence="1">
    <location>
        <begin position="200"/>
        <end position="291"/>
    </location>
</feature>
<dbReference type="InterPro" id="IPR011055">
    <property type="entry name" value="Dup_hybrid_motif"/>
</dbReference>
<keyword evidence="2" id="KW-0378">Hydrolase</keyword>
<dbReference type="EMBL" id="FNUG01000001">
    <property type="protein sequence ID" value="SEE49608.1"/>
    <property type="molecule type" value="Genomic_DNA"/>
</dbReference>
<sequence>MKRIELTYPHLFLIISVIVVTTSCSRLNKVTDLVTNTSAREKYQREFEDDAPALGNWQQEFDKAVLDSITVSLPYSEFGNFSPVTYPVYSYEMTLDQGERLQVEVEKDSLQQLVFLDLFKKENDSVYEHIKSADFSETGISEEITASGVYKVIVQPEIGATTPFRIQISKEPVYSFPVVSKGNSAVQSYWGAVRDGGRRSHEGIDIFAPRGTPVIAVTPGRVSSTGNKGLGGKQVWLRDSKRGNSLYYAHLDSIIATSGMRVKVGDTLGLVGNSGNARTTPPHLHFGIYKGYRGAQNPLPYVYQIKKVEKLPFSKDSNSTFIISSATANLRKGPSTKAVIGRQAKAQDTLQLLGKTSDWYHTRLEDQNYFIHESLASPL</sequence>
<dbReference type="InterPro" id="IPR016047">
    <property type="entry name" value="M23ase_b-sheet_dom"/>
</dbReference>
<dbReference type="GO" id="GO:0004222">
    <property type="term" value="F:metalloendopeptidase activity"/>
    <property type="evidence" value="ECO:0007669"/>
    <property type="project" value="TreeGrafter"/>
</dbReference>
<protein>
    <submittedName>
        <fullName evidence="2">Murein DD-endopeptidase MepM and murein hydrolase activator NlpD, contain LysM domain</fullName>
    </submittedName>
</protein>
<name>A0A1H5JD84_9FLAO</name>
<accession>A0A1H5JD84</accession>
<evidence type="ECO:0000313" key="2">
    <source>
        <dbReference type="EMBL" id="SEE49608.1"/>
    </source>
</evidence>
<dbReference type="AlphaFoldDB" id="A0A1H5JD84"/>
<dbReference type="Proteomes" id="UP000199448">
    <property type="component" value="Unassembled WGS sequence"/>
</dbReference>
<reference evidence="2 3" key="1">
    <citation type="submission" date="2016-10" db="EMBL/GenBank/DDBJ databases">
        <authorList>
            <person name="de Groot N.N."/>
        </authorList>
    </citation>
    <scope>NUCLEOTIDE SEQUENCE [LARGE SCALE GENOMIC DNA]</scope>
    <source>
        <strain evidence="2 3">DSM 23553</strain>
    </source>
</reference>
<keyword evidence="3" id="KW-1185">Reference proteome</keyword>